<dbReference type="Gramene" id="mRNA:HanXRQr2_Chr17g0808611">
    <property type="protein sequence ID" value="CDS:HanXRQr2_Chr17g0808611.1"/>
    <property type="gene ID" value="HanXRQr2_Chr17g0808611"/>
</dbReference>
<accession>A0A251RRR7</accession>
<dbReference type="EMBL" id="CM007906">
    <property type="protein sequence ID" value="OTF86911.1"/>
    <property type="molecule type" value="Genomic_DNA"/>
</dbReference>
<reference evidence="3" key="3">
    <citation type="submission" date="2020-06" db="EMBL/GenBank/DDBJ databases">
        <title>Helianthus annuus Genome sequencing and assembly Release 2.</title>
        <authorList>
            <person name="Gouzy J."/>
            <person name="Langlade N."/>
            <person name="Munos S."/>
        </authorList>
    </citation>
    <scope>NUCLEOTIDE SEQUENCE</scope>
    <source>
        <tissue evidence="3">Leaves</tissue>
    </source>
</reference>
<dbReference type="Proteomes" id="UP000215914">
    <property type="component" value="Chromosome 17"/>
</dbReference>
<dbReference type="FunCoup" id="A0A251RRR7">
    <property type="interactions" value="413"/>
</dbReference>
<gene>
    <name evidence="4" type="ORF">HannXRQ_Chr17g0555991</name>
    <name evidence="3" type="ORF">HanXRQr2_Chr17g0808611</name>
</gene>
<dbReference type="AlphaFoldDB" id="A0A251RRR7"/>
<dbReference type="OMA" id="WSCIANT"/>
<keyword evidence="1 4" id="KW-0808">Transferase</keyword>
<dbReference type="PANTHER" id="PTHR31625">
    <property type="match status" value="1"/>
</dbReference>
<keyword evidence="2 3" id="KW-0012">Acyltransferase</keyword>
<protein>
    <submittedName>
        <fullName evidence="3">Anthocyanin 6''-O-malonyltransferase</fullName>
        <ecNumber evidence="3">2.3.1.171</ecNumber>
    </submittedName>
    <submittedName>
        <fullName evidence="4">Putative transferase, Chloramphenicol acetyltransferase-like domain protein</fullName>
    </submittedName>
</protein>
<keyword evidence="5" id="KW-1185">Reference proteome</keyword>
<dbReference type="SUPFAM" id="SSF52777">
    <property type="entry name" value="CoA-dependent acyltransferases"/>
    <property type="match status" value="1"/>
</dbReference>
<organism evidence="4 5">
    <name type="scientific">Helianthus annuus</name>
    <name type="common">Common sunflower</name>
    <dbReference type="NCBI Taxonomy" id="4232"/>
    <lineage>
        <taxon>Eukaryota</taxon>
        <taxon>Viridiplantae</taxon>
        <taxon>Streptophyta</taxon>
        <taxon>Embryophyta</taxon>
        <taxon>Tracheophyta</taxon>
        <taxon>Spermatophyta</taxon>
        <taxon>Magnoliopsida</taxon>
        <taxon>eudicotyledons</taxon>
        <taxon>Gunneridae</taxon>
        <taxon>Pentapetalae</taxon>
        <taxon>asterids</taxon>
        <taxon>campanulids</taxon>
        <taxon>Asterales</taxon>
        <taxon>Asteraceae</taxon>
        <taxon>Asteroideae</taxon>
        <taxon>Heliantheae alliance</taxon>
        <taxon>Heliantheae</taxon>
        <taxon>Helianthus</taxon>
    </lineage>
</organism>
<dbReference type="InParanoid" id="A0A251RRR7"/>
<dbReference type="Gene3D" id="3.30.559.10">
    <property type="entry name" value="Chloramphenicol acetyltransferase-like domain"/>
    <property type="match status" value="2"/>
</dbReference>
<dbReference type="InterPro" id="IPR051504">
    <property type="entry name" value="Plant_metabolite_acyltrans"/>
</dbReference>
<evidence type="ECO:0000256" key="2">
    <source>
        <dbReference type="ARBA" id="ARBA00023315"/>
    </source>
</evidence>
<reference evidence="4" key="2">
    <citation type="submission" date="2017-02" db="EMBL/GenBank/DDBJ databases">
        <title>Sunflower complete genome.</title>
        <authorList>
            <person name="Langlade N."/>
            <person name="Munos S."/>
        </authorList>
    </citation>
    <scope>NUCLEOTIDE SEQUENCE [LARGE SCALE GENOMIC DNA]</scope>
    <source>
        <tissue evidence="4">Leaves</tissue>
    </source>
</reference>
<sequence length="460" mass="51802">MASFQHLTVLEESQVSPPVATVGDRLLSLTFFDFMWLRLPPIHLLFFYELSNITQTQFTETISPNLKHSLSITLQHFFPFAGKLFVYPTSTQKPEIRYVEGDSVTVTFTGCNLDFNELTGNHPRDCEMFYNLVPLLGQADKTSDSTKIPVFSVQVTLFPNSGISIGMTNHHCLCDASMNILFLKAWTSIARFGSDKSLLANGTLPFYGRVIKNAKLDENYLKFANLESFKEEYQPSKLYGPTDKVRATFILPWLVLNRMKTLVSTQLPTLAYVSSFTVACAYIWSCIANTCKEELQVFRFLIDCRARMNPAIPAAYFGNCVIGGCKATENTTLLTGREGFVTAAKLLGESVHRMLTDKDGVVKEIESFEDLSSNRIPTTIIGVSGTQKIKFYDTDFGWGKPKKFEIVSIDYNGSISMTACRENDQDMEIGVCLPTTEMESLIRIFEKGLEAYIDFECRRL</sequence>
<dbReference type="OrthoDB" id="1862401at2759"/>
<dbReference type="EMBL" id="MNCJ02000332">
    <property type="protein sequence ID" value="KAF5755933.1"/>
    <property type="molecule type" value="Genomic_DNA"/>
</dbReference>
<reference evidence="3 5" key="1">
    <citation type="journal article" date="2017" name="Nature">
        <title>The sunflower genome provides insights into oil metabolism, flowering and Asterid evolution.</title>
        <authorList>
            <person name="Badouin H."/>
            <person name="Gouzy J."/>
            <person name="Grassa C.J."/>
            <person name="Murat F."/>
            <person name="Staton S.E."/>
            <person name="Cottret L."/>
            <person name="Lelandais-Briere C."/>
            <person name="Owens G.L."/>
            <person name="Carrere S."/>
            <person name="Mayjonade B."/>
            <person name="Legrand L."/>
            <person name="Gill N."/>
            <person name="Kane N.C."/>
            <person name="Bowers J.E."/>
            <person name="Hubner S."/>
            <person name="Bellec A."/>
            <person name="Berard A."/>
            <person name="Berges H."/>
            <person name="Blanchet N."/>
            <person name="Boniface M.C."/>
            <person name="Brunel D."/>
            <person name="Catrice O."/>
            <person name="Chaidir N."/>
            <person name="Claudel C."/>
            <person name="Donnadieu C."/>
            <person name="Faraut T."/>
            <person name="Fievet G."/>
            <person name="Helmstetter N."/>
            <person name="King M."/>
            <person name="Knapp S.J."/>
            <person name="Lai Z."/>
            <person name="Le Paslier M.C."/>
            <person name="Lippi Y."/>
            <person name="Lorenzon L."/>
            <person name="Mandel J.R."/>
            <person name="Marage G."/>
            <person name="Marchand G."/>
            <person name="Marquand E."/>
            <person name="Bret-Mestries E."/>
            <person name="Morien E."/>
            <person name="Nambeesan S."/>
            <person name="Nguyen T."/>
            <person name="Pegot-Espagnet P."/>
            <person name="Pouilly N."/>
            <person name="Raftis F."/>
            <person name="Sallet E."/>
            <person name="Schiex T."/>
            <person name="Thomas J."/>
            <person name="Vandecasteele C."/>
            <person name="Vares D."/>
            <person name="Vear F."/>
            <person name="Vautrin S."/>
            <person name="Crespi M."/>
            <person name="Mangin B."/>
            <person name="Burke J.M."/>
            <person name="Salse J."/>
            <person name="Munos S."/>
            <person name="Vincourt P."/>
            <person name="Rieseberg L.H."/>
            <person name="Langlade N.B."/>
        </authorList>
    </citation>
    <scope>NUCLEOTIDE SEQUENCE [LARGE SCALE GENOMIC DNA]</scope>
    <source>
        <strain evidence="5">cv. SF193</strain>
        <tissue evidence="3">Leaves</tissue>
    </source>
</reference>
<evidence type="ECO:0000313" key="3">
    <source>
        <dbReference type="EMBL" id="KAF5755933.1"/>
    </source>
</evidence>
<dbReference type="Pfam" id="PF02458">
    <property type="entry name" value="Transferase"/>
    <property type="match status" value="1"/>
</dbReference>
<evidence type="ECO:0000313" key="5">
    <source>
        <dbReference type="Proteomes" id="UP000215914"/>
    </source>
</evidence>
<dbReference type="EC" id="2.3.1.171" evidence="3"/>
<evidence type="ECO:0000256" key="1">
    <source>
        <dbReference type="ARBA" id="ARBA00022679"/>
    </source>
</evidence>
<evidence type="ECO:0000313" key="4">
    <source>
        <dbReference type="EMBL" id="OTF86911.1"/>
    </source>
</evidence>
<proteinExistence type="predicted"/>
<dbReference type="InterPro" id="IPR023213">
    <property type="entry name" value="CAT-like_dom_sf"/>
</dbReference>
<name>A0A251RRR7_HELAN</name>
<dbReference type="GO" id="GO:0033809">
    <property type="term" value="F:anthocyanin 6''-O-malonyltransferase activity"/>
    <property type="evidence" value="ECO:0007669"/>
    <property type="project" value="UniProtKB-EC"/>
</dbReference>